<reference evidence="4 5" key="1">
    <citation type="submission" date="2024-02" db="EMBL/GenBank/DDBJ databases">
        <title>A draft genome for the cacao thread blight pathogen Marasmius crinis-equi.</title>
        <authorList>
            <person name="Cohen S.P."/>
            <person name="Baruah I.K."/>
            <person name="Amoako-Attah I."/>
            <person name="Bukari Y."/>
            <person name="Meinhardt L.W."/>
            <person name="Bailey B.A."/>
        </authorList>
    </citation>
    <scope>NUCLEOTIDE SEQUENCE [LARGE SCALE GENOMIC DNA]</scope>
    <source>
        <strain evidence="4 5">GH-76</strain>
    </source>
</reference>
<feature type="compositionally biased region" description="Polar residues" evidence="1">
    <location>
        <begin position="797"/>
        <end position="823"/>
    </location>
</feature>
<feature type="compositionally biased region" description="Low complexity" evidence="1">
    <location>
        <begin position="1067"/>
        <end position="1105"/>
    </location>
</feature>
<feature type="region of interest" description="Disordered" evidence="1">
    <location>
        <begin position="516"/>
        <end position="535"/>
    </location>
</feature>
<feature type="compositionally biased region" description="Polar residues" evidence="1">
    <location>
        <begin position="1025"/>
        <end position="1066"/>
    </location>
</feature>
<feature type="compositionally biased region" description="Low complexity" evidence="1">
    <location>
        <begin position="984"/>
        <end position="1020"/>
    </location>
</feature>
<feature type="compositionally biased region" description="Low complexity" evidence="1">
    <location>
        <begin position="893"/>
        <end position="925"/>
    </location>
</feature>
<feature type="compositionally biased region" description="Polar residues" evidence="1">
    <location>
        <begin position="762"/>
        <end position="771"/>
    </location>
</feature>
<comment type="caution">
    <text evidence="4">The sequence shown here is derived from an EMBL/GenBank/DDBJ whole genome shotgun (WGS) entry which is preliminary data.</text>
</comment>
<dbReference type="PANTHER" id="PTHR23202:SF124">
    <property type="entry name" value="C2H2-TYPE DOMAIN-CONTAINING PROTEIN-RELATED"/>
    <property type="match status" value="1"/>
</dbReference>
<dbReference type="Proteomes" id="UP001465976">
    <property type="component" value="Unassembled WGS sequence"/>
</dbReference>
<proteinExistence type="predicted"/>
<evidence type="ECO:0000259" key="2">
    <source>
        <dbReference type="PROSITE" id="PS50097"/>
    </source>
</evidence>
<dbReference type="Gene3D" id="2.30.30.190">
    <property type="entry name" value="CAP Gly-rich-like domain"/>
    <property type="match status" value="1"/>
</dbReference>
<feature type="region of interest" description="Disordered" evidence="1">
    <location>
        <begin position="1238"/>
        <end position="1273"/>
    </location>
</feature>
<feature type="region of interest" description="Disordered" evidence="1">
    <location>
        <begin position="1291"/>
        <end position="1315"/>
    </location>
</feature>
<dbReference type="PANTHER" id="PTHR23202">
    <property type="entry name" value="WASP INTERACTING PROTEIN-RELATED"/>
    <property type="match status" value="1"/>
</dbReference>
<feature type="compositionally biased region" description="Low complexity" evidence="1">
    <location>
        <begin position="785"/>
        <end position="795"/>
    </location>
</feature>
<dbReference type="Gene3D" id="3.30.710.10">
    <property type="entry name" value="Potassium Channel Kv1.1, Chain A"/>
    <property type="match status" value="1"/>
</dbReference>
<feature type="compositionally biased region" description="Polar residues" evidence="1">
    <location>
        <begin position="1151"/>
        <end position="1163"/>
    </location>
</feature>
<feature type="domain" description="BTB" evidence="2">
    <location>
        <begin position="210"/>
        <end position="288"/>
    </location>
</feature>
<dbReference type="Pfam" id="PF00651">
    <property type="entry name" value="BTB"/>
    <property type="match status" value="1"/>
</dbReference>
<feature type="compositionally biased region" description="Low complexity" evidence="1">
    <location>
        <begin position="825"/>
        <end position="850"/>
    </location>
</feature>
<evidence type="ECO:0000256" key="1">
    <source>
        <dbReference type="SAM" id="MobiDB-lite"/>
    </source>
</evidence>
<protein>
    <recommendedName>
        <fullName evidence="6">BTB domain-containing protein</fullName>
    </recommendedName>
</protein>
<gene>
    <name evidence="4" type="ORF">V5O48_008196</name>
</gene>
<feature type="compositionally biased region" description="Low complexity" evidence="1">
    <location>
        <begin position="1136"/>
        <end position="1150"/>
    </location>
</feature>
<feature type="domain" description="CAP-Gly" evidence="3">
    <location>
        <begin position="1218"/>
        <end position="1315"/>
    </location>
</feature>
<feature type="compositionally biased region" description="Basic and acidic residues" evidence="1">
    <location>
        <begin position="852"/>
        <end position="865"/>
    </location>
</feature>
<feature type="compositionally biased region" description="Low complexity" evidence="1">
    <location>
        <begin position="115"/>
        <end position="126"/>
    </location>
</feature>
<evidence type="ECO:0000313" key="4">
    <source>
        <dbReference type="EMBL" id="KAL0573753.1"/>
    </source>
</evidence>
<dbReference type="SUPFAM" id="SSF54695">
    <property type="entry name" value="POZ domain"/>
    <property type="match status" value="1"/>
</dbReference>
<dbReference type="InterPro" id="IPR000210">
    <property type="entry name" value="BTB/POZ_dom"/>
</dbReference>
<feature type="region of interest" description="Disordered" evidence="1">
    <location>
        <begin position="115"/>
        <end position="138"/>
    </location>
</feature>
<name>A0ABR3FF09_9AGAR</name>
<dbReference type="PROSITE" id="PS50097">
    <property type="entry name" value="BTB"/>
    <property type="match status" value="1"/>
</dbReference>
<dbReference type="PROSITE" id="PS50245">
    <property type="entry name" value="CAP_GLY_2"/>
    <property type="match status" value="1"/>
</dbReference>
<sequence>MDPAKTLVTVKVQKNQPWEYESLTTSPLPASLQECTQVSLKSWQDDLARLFHNAKDRFPDVVWEVGEEDEDDGDASPDIEEIWGHKAIVYARAPPSFQTRYFQFRPANNTSLSLGLSDSYSRSPSPSRNPTPQPTGQGITRLRTVISTALFSNELEYLYTGQGFGEAFQFLFDEEGAAGIGGAGEMDSEEMRVDKLRRDLVFMWRSRLYSDVKIALSNEHEPSTAVFSTHKFILVTRSSYFAKLLSASAPNSSKEESQVLTLPSPPHTPASLHFTLGYLYTGTLSFSHRTYDLSTALSILLTSSPSYLNLPSLHAEIRSRIVIEMAHGLFHAFLPFAEYDSLLNRGGLGGCKCRQCARRIPRILSFALQPNLQDSILERGARRALVGLFGDGWCTPEFAELDVKIRESVIRGVKKRMWKEFEEPSAIGVAKGKGLFGLLFAAESALGGKLAQVLGYNANGKHDEVFDDESSIQSRKPWATTVRNDILTARRAIDECLAECVEDCLSLPPSTTASMYIPNAPDLESTSQLGGEDSQQEAEGLNEFHLLLLRSPHTPSYSDAIHLQHILASLLRGLSHTNAPVVYQTLVSNVLLLPSIGDPEQSMREFGALMGERQALLAETNYVRVQVEEARVEVMKWIKSRWRRVRDVGGFLLRGNKIRVPAPKGGDNNSLSPAKGNVDEEREGKMELWAVQEIADYIQIPLDDLLITPITPVSAHPSSQSLHPVKAPKGGDDTASVMSARSGVSARSAAPSFKSGAPSYRSGISTRSGALSPTGRRNGAMSPTGRSVSGSVRSGALSPTRTGALSPTMRVSTLSKNLPSASQKRVVSSASSVRSFRSTTSTSTATTSTRRSARETPAKVDREKLGVSSGSGERPDSKFTEVDDGKVEPPVPNVVVGDVDMQDETSSTSGSTSTSVSPRPSPSKSGQGALTPKASMSSLSSTHSTHSNHSSSARSSSTSISPKQRRGSTHSTASVASTIRRAHAAAAKGAGTGLKVPPSPSKRPVSSASTTTSTTASSVSGEYRTASTASGAISRSTSGNSTNPPTQRKRTTSAGSTRSVSGASIKSVSGASVRSVSSPRVARKSSAASTTTSTTSSRPPSVAASIRSKKEVAPPLPPLKKKGSSDTIKTIGGTLTKATASSAAKATPKAQVSSRKVTTSQTPEEPRDPPPHLNGATLEIGIPCIVHVTLPPMPSMSSMNGSKMAGRKKLKALAKYIGQIEGEDGNWVGVEVPSAALSSSASKASPNPNTDVEMSDSGISLPPVSARKTKNPGWHDGTYQGIRYFALSAPTNSSSNKKEQWGDADETPAGGYYQSSHRKFASAGVGTVRKRFGDSEVGGTVGRHNKRLKTQTAGGTTEKRGLFVRPQQVLYVVDAIDGDDDL</sequence>
<evidence type="ECO:0000259" key="3">
    <source>
        <dbReference type="PROSITE" id="PS50245"/>
    </source>
</evidence>
<evidence type="ECO:0008006" key="6">
    <source>
        <dbReference type="Google" id="ProtNLM"/>
    </source>
</evidence>
<feature type="compositionally biased region" description="Low complexity" evidence="1">
    <location>
        <begin position="935"/>
        <end position="961"/>
    </location>
</feature>
<accession>A0ABR3FF09</accession>
<dbReference type="InterPro" id="IPR011333">
    <property type="entry name" value="SKP1/BTB/POZ_sf"/>
</dbReference>
<dbReference type="EMBL" id="JBAHYK010000468">
    <property type="protein sequence ID" value="KAL0573753.1"/>
    <property type="molecule type" value="Genomic_DNA"/>
</dbReference>
<feature type="compositionally biased region" description="Low complexity" evidence="1">
    <location>
        <begin position="735"/>
        <end position="750"/>
    </location>
</feature>
<feature type="compositionally biased region" description="Basic and acidic residues" evidence="1">
    <location>
        <begin position="873"/>
        <end position="887"/>
    </location>
</feature>
<evidence type="ECO:0000313" key="5">
    <source>
        <dbReference type="Proteomes" id="UP001465976"/>
    </source>
</evidence>
<dbReference type="CDD" id="cd18186">
    <property type="entry name" value="BTB_POZ_ZBTB_KLHL-like"/>
    <property type="match status" value="1"/>
</dbReference>
<organism evidence="4 5">
    <name type="scientific">Marasmius crinis-equi</name>
    <dbReference type="NCBI Taxonomy" id="585013"/>
    <lineage>
        <taxon>Eukaryota</taxon>
        <taxon>Fungi</taxon>
        <taxon>Dikarya</taxon>
        <taxon>Basidiomycota</taxon>
        <taxon>Agaricomycotina</taxon>
        <taxon>Agaricomycetes</taxon>
        <taxon>Agaricomycetidae</taxon>
        <taxon>Agaricales</taxon>
        <taxon>Marasmiineae</taxon>
        <taxon>Marasmiaceae</taxon>
        <taxon>Marasmius</taxon>
    </lineage>
</organism>
<feature type="region of interest" description="Disordered" evidence="1">
    <location>
        <begin position="714"/>
        <end position="1177"/>
    </location>
</feature>
<keyword evidence="5" id="KW-1185">Reference proteome</keyword>
<dbReference type="InterPro" id="IPR036859">
    <property type="entry name" value="CAP-Gly_dom_sf"/>
</dbReference>
<dbReference type="InterPro" id="IPR000938">
    <property type="entry name" value="CAP-Gly_domain"/>
</dbReference>